<dbReference type="RefSeq" id="WP_349467097.1">
    <property type="nucleotide sequence ID" value="NZ_JBEEWI010000008.1"/>
</dbReference>
<proteinExistence type="predicted"/>
<accession>A0AAN5MEV2</accession>
<dbReference type="EMBL" id="DACSWI010000003">
    <property type="protein sequence ID" value="HAT3808731.1"/>
    <property type="molecule type" value="Genomic_DNA"/>
</dbReference>
<protein>
    <submittedName>
        <fullName evidence="1">Type III secretion system protein SsaM</fullName>
    </submittedName>
</protein>
<reference evidence="1" key="1">
    <citation type="journal article" date="2018" name="Genome Biol.">
        <title>SKESA: strategic k-mer extension for scrupulous assemblies.</title>
        <authorList>
            <person name="Souvorov A."/>
            <person name="Agarwala R."/>
            <person name="Lipman D.J."/>
        </authorList>
    </citation>
    <scope>NUCLEOTIDE SEQUENCE</scope>
    <source>
        <strain evidence="1">Morganella morganii ARLG-3209</strain>
    </source>
</reference>
<dbReference type="Proteomes" id="UP000865968">
    <property type="component" value="Unassembled WGS sequence"/>
</dbReference>
<evidence type="ECO:0000313" key="1">
    <source>
        <dbReference type="EMBL" id="HAT3808731.1"/>
    </source>
</evidence>
<reference evidence="1" key="2">
    <citation type="submission" date="2020-10" db="EMBL/GenBank/DDBJ databases">
        <authorList>
            <consortium name="NCBI Pathogen Detection Project"/>
        </authorList>
    </citation>
    <scope>NUCLEOTIDE SEQUENCE</scope>
    <source>
        <strain evidence="1">Morganella morganii ARLG-3209</strain>
    </source>
</reference>
<dbReference type="AlphaFoldDB" id="A0AAN5MEV2"/>
<gene>
    <name evidence="1" type="ORF">I8608_001558</name>
</gene>
<organism evidence="1 2">
    <name type="scientific">Morganella morganii</name>
    <name type="common">Proteus morganii</name>
    <dbReference type="NCBI Taxonomy" id="582"/>
    <lineage>
        <taxon>Bacteria</taxon>
        <taxon>Pseudomonadati</taxon>
        <taxon>Pseudomonadota</taxon>
        <taxon>Gammaproteobacteria</taxon>
        <taxon>Enterobacterales</taxon>
        <taxon>Morganellaceae</taxon>
        <taxon>Morganella</taxon>
    </lineage>
</organism>
<evidence type="ECO:0000313" key="2">
    <source>
        <dbReference type="Proteomes" id="UP000865968"/>
    </source>
</evidence>
<name>A0AAN5MEV2_MORMO</name>
<comment type="caution">
    <text evidence="1">The sequence shown here is derived from an EMBL/GenBank/DDBJ whole genome shotgun (WGS) entry which is preliminary data.</text>
</comment>
<sequence length="122" mass="14053">MELDRVTELNISLFIQLAGLPVRQATAGMYWQGEKFQTWISWQNDRIHISQCMPLAPFDDNLLPLALRRWQPADFAGIPQRIFQLRGGLAMSCCPAADSTAELWLRVHRCQQAFLESLCKYQ</sequence>